<keyword evidence="3" id="KW-1185">Reference proteome</keyword>
<accession>A0A0D2KQT6</accession>
<evidence type="ECO:0000256" key="1">
    <source>
        <dbReference type="SAM" id="MobiDB-lite"/>
    </source>
</evidence>
<sequence>MFYSASHCGSLHPISFDNPIVPEKMQCSNVHPPVCTACLVWVCIVLPSPCAASTSGSASRDVSLTHMPPLPSPIQSRSTSAPIHSVPAQPAYPIPQNVDPPVPMYALCPPPRHAVSPTCTAYRSPCTTWTNVASLPFMHGSAPIRRAAWSSP</sequence>
<dbReference type="Proteomes" id="UP000054270">
    <property type="component" value="Unassembled WGS sequence"/>
</dbReference>
<evidence type="ECO:0000313" key="3">
    <source>
        <dbReference type="Proteomes" id="UP000054270"/>
    </source>
</evidence>
<protein>
    <submittedName>
        <fullName evidence="2">Uncharacterized protein</fullName>
    </submittedName>
</protein>
<dbReference type="EMBL" id="KN817611">
    <property type="protein sequence ID" value="KJA16992.1"/>
    <property type="molecule type" value="Genomic_DNA"/>
</dbReference>
<proteinExistence type="predicted"/>
<feature type="compositionally biased region" description="Polar residues" evidence="1">
    <location>
        <begin position="73"/>
        <end position="82"/>
    </location>
</feature>
<evidence type="ECO:0000313" key="2">
    <source>
        <dbReference type="EMBL" id="KJA16992.1"/>
    </source>
</evidence>
<organism evidence="2 3">
    <name type="scientific">Hypholoma sublateritium (strain FD-334 SS-4)</name>
    <dbReference type="NCBI Taxonomy" id="945553"/>
    <lineage>
        <taxon>Eukaryota</taxon>
        <taxon>Fungi</taxon>
        <taxon>Dikarya</taxon>
        <taxon>Basidiomycota</taxon>
        <taxon>Agaricomycotina</taxon>
        <taxon>Agaricomycetes</taxon>
        <taxon>Agaricomycetidae</taxon>
        <taxon>Agaricales</taxon>
        <taxon>Agaricineae</taxon>
        <taxon>Strophariaceae</taxon>
        <taxon>Hypholoma</taxon>
    </lineage>
</organism>
<gene>
    <name evidence="2" type="ORF">HYPSUDRAFT_206555</name>
</gene>
<feature type="region of interest" description="Disordered" evidence="1">
    <location>
        <begin position="61"/>
        <end position="85"/>
    </location>
</feature>
<name>A0A0D2KQT6_HYPSF</name>
<reference evidence="3" key="1">
    <citation type="submission" date="2014-04" db="EMBL/GenBank/DDBJ databases">
        <title>Evolutionary Origins and Diversification of the Mycorrhizal Mutualists.</title>
        <authorList>
            <consortium name="DOE Joint Genome Institute"/>
            <consortium name="Mycorrhizal Genomics Consortium"/>
            <person name="Kohler A."/>
            <person name="Kuo A."/>
            <person name="Nagy L.G."/>
            <person name="Floudas D."/>
            <person name="Copeland A."/>
            <person name="Barry K.W."/>
            <person name="Cichocki N."/>
            <person name="Veneault-Fourrey C."/>
            <person name="LaButti K."/>
            <person name="Lindquist E.A."/>
            <person name="Lipzen A."/>
            <person name="Lundell T."/>
            <person name="Morin E."/>
            <person name="Murat C."/>
            <person name="Riley R."/>
            <person name="Ohm R."/>
            <person name="Sun H."/>
            <person name="Tunlid A."/>
            <person name="Henrissat B."/>
            <person name="Grigoriev I.V."/>
            <person name="Hibbett D.S."/>
            <person name="Martin F."/>
        </authorList>
    </citation>
    <scope>NUCLEOTIDE SEQUENCE [LARGE SCALE GENOMIC DNA]</scope>
    <source>
        <strain evidence="3">FD-334 SS-4</strain>
    </source>
</reference>
<dbReference type="AlphaFoldDB" id="A0A0D2KQT6"/>